<accession>A0A0P7YW38</accession>
<name>A0A0P7YW38_9CYAN</name>
<evidence type="ECO:0000313" key="2">
    <source>
        <dbReference type="Proteomes" id="UP000050465"/>
    </source>
</evidence>
<dbReference type="STRING" id="1666911.HLUCCA11_13290"/>
<evidence type="ECO:0000313" key="1">
    <source>
        <dbReference type="EMBL" id="KPQ34910.1"/>
    </source>
</evidence>
<dbReference type="AlphaFoldDB" id="A0A0P7YW38"/>
<comment type="caution">
    <text evidence="1">The sequence shown here is derived from an EMBL/GenBank/DDBJ whole genome shotgun (WGS) entry which is preliminary data.</text>
</comment>
<dbReference type="Proteomes" id="UP000050465">
    <property type="component" value="Unassembled WGS sequence"/>
</dbReference>
<dbReference type="EMBL" id="LJZR01000016">
    <property type="protein sequence ID" value="KPQ34910.1"/>
    <property type="molecule type" value="Genomic_DNA"/>
</dbReference>
<gene>
    <name evidence="1" type="ORF">HLUCCA11_13290</name>
</gene>
<organism evidence="1 2">
    <name type="scientific">Phormidesmis priestleyi Ana</name>
    <dbReference type="NCBI Taxonomy" id="1666911"/>
    <lineage>
        <taxon>Bacteria</taxon>
        <taxon>Bacillati</taxon>
        <taxon>Cyanobacteriota</taxon>
        <taxon>Cyanophyceae</taxon>
        <taxon>Leptolyngbyales</taxon>
        <taxon>Leptolyngbyaceae</taxon>
        <taxon>Phormidesmis</taxon>
    </lineage>
</organism>
<proteinExistence type="predicted"/>
<reference evidence="1 2" key="1">
    <citation type="submission" date="2015-09" db="EMBL/GenBank/DDBJ databases">
        <title>Identification and resolution of microdiversity through metagenomic sequencing of parallel consortia.</title>
        <authorList>
            <person name="Nelson W.C."/>
            <person name="Romine M.F."/>
            <person name="Lindemann S.R."/>
        </authorList>
    </citation>
    <scope>NUCLEOTIDE SEQUENCE [LARGE SCALE GENOMIC DNA]</scope>
    <source>
        <strain evidence="1">Ana</strain>
    </source>
</reference>
<sequence length="150" mass="17596">MVNSNIFHVWAVVLLSTTMQNPVVNRFRRRSDAEGFLRLLRQTNSDKNYTIMYIPVEKIVESIPTEWEMYSPKGNLEVTQIMREANSSLSQYPLPKVRSMVQAKLKLVAERHPEIYDTAVRSAIAYRLTKWAREVHELSEFSLSTEYWDL</sequence>
<protein>
    <submittedName>
        <fullName evidence="1">Uncharacterized protein</fullName>
    </submittedName>
</protein>